<proteinExistence type="predicted"/>
<name>A0AAV7KHH0_9METZ</name>
<evidence type="ECO:0000313" key="3">
    <source>
        <dbReference type="Proteomes" id="UP001165289"/>
    </source>
</evidence>
<evidence type="ECO:0000256" key="1">
    <source>
        <dbReference type="SAM" id="Coils"/>
    </source>
</evidence>
<accession>A0AAV7KHH0</accession>
<dbReference type="Proteomes" id="UP001165289">
    <property type="component" value="Unassembled WGS sequence"/>
</dbReference>
<gene>
    <name evidence="2" type="ORF">LOD99_13923</name>
</gene>
<reference evidence="2 3" key="1">
    <citation type="journal article" date="2023" name="BMC Biol.">
        <title>The compact genome of the sponge Oopsacas minuta (Hexactinellida) is lacking key metazoan core genes.</title>
        <authorList>
            <person name="Santini S."/>
            <person name="Schenkelaars Q."/>
            <person name="Jourda C."/>
            <person name="Duchesne M."/>
            <person name="Belahbib H."/>
            <person name="Rocher C."/>
            <person name="Selva M."/>
            <person name="Riesgo A."/>
            <person name="Vervoort M."/>
            <person name="Leys S.P."/>
            <person name="Kodjabachian L."/>
            <person name="Le Bivic A."/>
            <person name="Borchiellini C."/>
            <person name="Claverie J.M."/>
            <person name="Renard E."/>
        </authorList>
    </citation>
    <scope>NUCLEOTIDE SEQUENCE [LARGE SCALE GENOMIC DNA]</scope>
    <source>
        <strain evidence="2">SPO-2</strain>
    </source>
</reference>
<feature type="coiled-coil region" evidence="1">
    <location>
        <begin position="137"/>
        <end position="171"/>
    </location>
</feature>
<keyword evidence="3" id="KW-1185">Reference proteome</keyword>
<keyword evidence="1" id="KW-0175">Coiled coil</keyword>
<sequence length="208" mass="24927">MSSDAIELARLKMENAKLTNQLQISKEEKEIDADMIRSLNREVNKLKLMIEDDQSKELALLRLERENKQLKNDLIETNAKARSEKYKRGKIESSLSEVEDDILWLREKESKQRKEKQKLKCELDETKYNLRRVTKSQENLQSLLSEDKREYSRAEKEFKKLEDSILSKRQKRRRRLYGNLLSSDSDSDSYPSYNYRLSAPKHYRHYLY</sequence>
<organism evidence="2 3">
    <name type="scientific">Oopsacas minuta</name>
    <dbReference type="NCBI Taxonomy" id="111878"/>
    <lineage>
        <taxon>Eukaryota</taxon>
        <taxon>Metazoa</taxon>
        <taxon>Porifera</taxon>
        <taxon>Hexactinellida</taxon>
        <taxon>Hexasterophora</taxon>
        <taxon>Lyssacinosida</taxon>
        <taxon>Leucopsacidae</taxon>
        <taxon>Oopsacas</taxon>
    </lineage>
</organism>
<dbReference type="EMBL" id="JAKMXF010000033">
    <property type="protein sequence ID" value="KAI6660335.1"/>
    <property type="molecule type" value="Genomic_DNA"/>
</dbReference>
<dbReference type="AlphaFoldDB" id="A0AAV7KHH0"/>
<feature type="coiled-coil region" evidence="1">
    <location>
        <begin position="8"/>
        <end position="80"/>
    </location>
</feature>
<evidence type="ECO:0000313" key="2">
    <source>
        <dbReference type="EMBL" id="KAI6660335.1"/>
    </source>
</evidence>
<protein>
    <submittedName>
        <fullName evidence="2">Uncharacterized protein</fullName>
    </submittedName>
</protein>
<comment type="caution">
    <text evidence="2">The sequence shown here is derived from an EMBL/GenBank/DDBJ whole genome shotgun (WGS) entry which is preliminary data.</text>
</comment>